<keyword evidence="1" id="KW-0378">Hydrolase</keyword>
<dbReference type="PROSITE" id="PS50969">
    <property type="entry name" value="FCP1"/>
    <property type="match status" value="1"/>
</dbReference>
<dbReference type="InterPro" id="IPR011948">
    <property type="entry name" value="Dullard_phosphatase"/>
</dbReference>
<comment type="function">
    <text evidence="3">Probable phosphatase.</text>
</comment>
<evidence type="ECO:0000256" key="5">
    <source>
        <dbReference type="SAM" id="MobiDB-lite"/>
    </source>
</evidence>
<feature type="region of interest" description="Disordered" evidence="5">
    <location>
        <begin position="483"/>
        <end position="506"/>
    </location>
</feature>
<dbReference type="Pfam" id="PF06972">
    <property type="entry name" value="GIP1_N"/>
    <property type="match status" value="1"/>
</dbReference>
<keyword evidence="2" id="KW-0904">Protein phosphatase</keyword>
<dbReference type="InterPro" id="IPR004274">
    <property type="entry name" value="FCP1_dom"/>
</dbReference>
<feature type="region of interest" description="Disordered" evidence="5">
    <location>
        <begin position="1303"/>
        <end position="1368"/>
    </location>
</feature>
<dbReference type="PANTHER" id="PTHR46445:SF3">
    <property type="entry name" value="RNA POLYMERASE II DEGRADATION FACTOR-LIKE PROTEIN (DUF1296)-RELATED"/>
    <property type="match status" value="1"/>
</dbReference>
<keyword evidence="8" id="KW-1185">Reference proteome</keyword>
<dbReference type="OrthoDB" id="762072at2759"/>
<dbReference type="SMART" id="SM00577">
    <property type="entry name" value="CPDc"/>
    <property type="match status" value="1"/>
</dbReference>
<feature type="region of interest" description="Disordered" evidence="5">
    <location>
        <begin position="798"/>
        <end position="842"/>
    </location>
</feature>
<proteinExistence type="inferred from homology"/>
<dbReference type="NCBIfam" id="TIGR02251">
    <property type="entry name" value="HIF-SF_euk"/>
    <property type="match status" value="1"/>
</dbReference>
<dbReference type="FunFam" id="3.40.50.1000:FF:000015">
    <property type="entry name" value="CTD small phosphatase-like protein 2"/>
    <property type="match status" value="1"/>
</dbReference>
<dbReference type="SUPFAM" id="SSF46934">
    <property type="entry name" value="UBA-like"/>
    <property type="match status" value="1"/>
</dbReference>
<dbReference type="InterPro" id="IPR009060">
    <property type="entry name" value="UBA-like_sf"/>
</dbReference>
<feature type="compositionally biased region" description="Polar residues" evidence="5">
    <location>
        <begin position="1328"/>
        <end position="1344"/>
    </location>
</feature>
<dbReference type="GO" id="GO:0004721">
    <property type="term" value="F:phosphoprotein phosphatase activity"/>
    <property type="evidence" value="ECO:0007669"/>
    <property type="project" value="UniProtKB-KW"/>
</dbReference>
<dbReference type="PANTHER" id="PTHR46445">
    <property type="entry name" value="RNA POLYMERASE II DEGRADATION FACTOR-LIKE PROTEIN (DUF1296)"/>
    <property type="match status" value="1"/>
</dbReference>
<comment type="similarity">
    <text evidence="4">Belongs to the CTDSPL2 family.</text>
</comment>
<dbReference type="InterPro" id="IPR036412">
    <property type="entry name" value="HAD-like_sf"/>
</dbReference>
<feature type="compositionally biased region" description="Low complexity" evidence="5">
    <location>
        <begin position="1346"/>
        <end position="1368"/>
    </location>
</feature>
<feature type="domain" description="FCP1 homology" evidence="6">
    <location>
        <begin position="303"/>
        <end position="462"/>
    </location>
</feature>
<feature type="region of interest" description="Disordered" evidence="5">
    <location>
        <begin position="543"/>
        <end position="649"/>
    </location>
</feature>
<evidence type="ECO:0000313" key="8">
    <source>
        <dbReference type="Proteomes" id="UP000325315"/>
    </source>
</evidence>
<reference evidence="8" key="1">
    <citation type="journal article" date="2019" name="Plant Biotechnol. J.">
        <title>Genome sequencing of the Australian wild diploid species Gossypium australe highlights disease resistance and delayed gland morphogenesis.</title>
        <authorList>
            <person name="Cai Y."/>
            <person name="Cai X."/>
            <person name="Wang Q."/>
            <person name="Wang P."/>
            <person name="Zhang Y."/>
            <person name="Cai C."/>
            <person name="Xu Y."/>
            <person name="Wang K."/>
            <person name="Zhou Z."/>
            <person name="Wang C."/>
            <person name="Geng S."/>
            <person name="Li B."/>
            <person name="Dong Q."/>
            <person name="Hou Y."/>
            <person name="Wang H."/>
            <person name="Ai P."/>
            <person name="Liu Z."/>
            <person name="Yi F."/>
            <person name="Sun M."/>
            <person name="An G."/>
            <person name="Cheng J."/>
            <person name="Zhang Y."/>
            <person name="Shi Q."/>
            <person name="Xie Y."/>
            <person name="Shi X."/>
            <person name="Chang Y."/>
            <person name="Huang F."/>
            <person name="Chen Y."/>
            <person name="Hong S."/>
            <person name="Mi L."/>
            <person name="Sun Q."/>
            <person name="Zhang L."/>
            <person name="Zhou B."/>
            <person name="Peng R."/>
            <person name="Zhang X."/>
            <person name="Liu F."/>
        </authorList>
    </citation>
    <scope>NUCLEOTIDE SEQUENCE [LARGE SCALE GENOMIC DNA]</scope>
    <source>
        <strain evidence="8">cv. PA1801</strain>
    </source>
</reference>
<feature type="compositionally biased region" description="Polar residues" evidence="5">
    <location>
        <begin position="1018"/>
        <end position="1037"/>
    </location>
</feature>
<feature type="region of interest" description="Disordered" evidence="5">
    <location>
        <begin position="734"/>
        <end position="756"/>
    </location>
</feature>
<dbReference type="Proteomes" id="UP000325315">
    <property type="component" value="Unassembled WGS sequence"/>
</dbReference>
<evidence type="ECO:0000256" key="1">
    <source>
        <dbReference type="ARBA" id="ARBA00022801"/>
    </source>
</evidence>
<dbReference type="GO" id="GO:0005634">
    <property type="term" value="C:nucleus"/>
    <property type="evidence" value="ECO:0007669"/>
    <property type="project" value="UniProtKB-ARBA"/>
</dbReference>
<dbReference type="InterPro" id="IPR023214">
    <property type="entry name" value="HAD_sf"/>
</dbReference>
<feature type="region of interest" description="Disordered" evidence="5">
    <location>
        <begin position="691"/>
        <end position="715"/>
    </location>
</feature>
<feature type="compositionally biased region" description="Polar residues" evidence="5">
    <location>
        <begin position="828"/>
        <end position="842"/>
    </location>
</feature>
<dbReference type="Pfam" id="PF03031">
    <property type="entry name" value="NIF"/>
    <property type="match status" value="1"/>
</dbReference>
<feature type="compositionally biased region" description="Gly residues" evidence="5">
    <location>
        <begin position="483"/>
        <end position="495"/>
    </location>
</feature>
<feature type="compositionally biased region" description="Polar residues" evidence="5">
    <location>
        <begin position="806"/>
        <end position="821"/>
    </location>
</feature>
<dbReference type="SUPFAM" id="SSF56784">
    <property type="entry name" value="HAD-like"/>
    <property type="match status" value="1"/>
</dbReference>
<evidence type="ECO:0000256" key="4">
    <source>
        <dbReference type="ARBA" id="ARBA00038355"/>
    </source>
</evidence>
<dbReference type="InterPro" id="IPR009719">
    <property type="entry name" value="GIP1_N"/>
</dbReference>
<dbReference type="CDD" id="cd07521">
    <property type="entry name" value="HAD_FCP1-like"/>
    <property type="match status" value="1"/>
</dbReference>
<dbReference type="Gene3D" id="3.40.50.1000">
    <property type="entry name" value="HAD superfamily/HAD-like"/>
    <property type="match status" value="1"/>
</dbReference>
<feature type="compositionally biased region" description="Polar residues" evidence="5">
    <location>
        <begin position="1303"/>
        <end position="1319"/>
    </location>
</feature>
<comment type="caution">
    <text evidence="7">The sequence shown here is derived from an EMBL/GenBank/DDBJ whole genome shotgun (WGS) entry which is preliminary data.</text>
</comment>
<sequence length="1368" mass="148981">MRLEKTSNTVPSTISRQKFPSLSMKLHVSTRQAELVLIPRPKILRVQVALRISSQPSKSFNGGRHLPLLTFVLTVRGNQMPSLRMKAKSSTGSLREKNGLRSFTCWMEVCGIQMTELLVPFHVVEVAMFVISFSIVVGNSDGPEVPALGTDDSDDNKSSFGSQTCNVSDFFISEMIIASIPFDGNAVDDNIYGTDAFPDFKCSEPSMLIDVAEQYMILPFLEDTVKANEINYVNLHEEAVMAQDNTGIHLAIGQMRSCVEDSDVNSDSDKADDFDPQSFIKSLPELSDVVSSFRPAATAMEARRRKPITLVLDLDETLVHSTLEPCDDADFTFTVFFNMKEYTVYVKQRPHLHKFLEKVAEMFEVVIFTASQSIYAEQLLDILDPDRKLISRRVYRESCIFSDGSYTKDLTVLGVDLAKVAIIDNSPQVYRLQVNNGIPIKSWFDDPSDCALISLLPFLETLVDIDDVRPVIAKKFVRMSGKGGGGGNNGIGKGNNSGLSGIPPGSRKMVQSLKEIVNCPEPEIYAMLKDCNMDPNEAVNRLLSQDPFHEVKSKRDKKKESKDSVDARSRGANNLGSRGGRSGSDRNTGRGGSSHYSSNESGPSHGKPAQKRENGGLPVAGSSSSASGMQGNNMNRRPQSHSEVAVSEHKISTVGLDGVSSSSQPTGYQTAWLGVPGQVSMADIVKMGRPQNKTSVVPNPSQQSTNNRHHVVPPPAALQSNLQDQASKVADISYEPDGTKNQQVSPRDEWPPIENPSAASVTSVLEAPAESGLYANASNLPLGRSNQHLKSQLEEAQAVDDGPLETINNNHVRSPSISSRNIQEDNSRGSSLYDNDVNSYQPQRPAFENEEAEDGSSSVAVDLQQLNLHNDDREPPSEEDNRSVIIPNHLQVHTPDCSHLSFGSFGPGIGSGFSGQFASMTSKNNLDDVPEVADASSIGHSDNRYTLLKMLSALLHLSVCYNCVKTFAFRNPEYYGDEHLRSDTEGNIINRSNVSTANYEVPEDSQPEVLEQDVSEAAQGSQYSFPPSASGYNYENSEQLNPSFAHMQTSSQMQNLNPFSSVMQAYTNSLPSTLLTSTVQTAREPELPYSPFPVTQSMPTRYSNATSSISGPTISMPEALRANSISAAQPTQQSLPGASVATGPAVPQHLAMHPFSQPALPLGHFANMISYPFLPQSYTYMPSAFQQTFTGNSNYPQSLAAMLPQYKNSVSVSSLPQSAAIPSGYGFGSSTNIPGGLPLNPPNAPAGTTIGYEDVLSSQYKDNNHLMSLQQNENSGMWIHGPGSRTMSAVPASTYYSFQGQNQQAGGFRQGQQPPSQHFGSLGYPNFYHSQTGVSLDPQQQNPRDGSLSGSQGQPPSKQTQQLWQNNY</sequence>
<feature type="compositionally biased region" description="Basic and acidic residues" evidence="5">
    <location>
        <begin position="547"/>
        <end position="569"/>
    </location>
</feature>
<evidence type="ECO:0000313" key="7">
    <source>
        <dbReference type="EMBL" id="KAA3479030.1"/>
    </source>
</evidence>
<name>A0A5B6WBQ2_9ROSI</name>
<dbReference type="EMBL" id="SMMG02000003">
    <property type="protein sequence ID" value="KAA3479030.1"/>
    <property type="molecule type" value="Genomic_DNA"/>
</dbReference>
<organism evidence="7 8">
    <name type="scientific">Gossypium australe</name>
    <dbReference type="NCBI Taxonomy" id="47621"/>
    <lineage>
        <taxon>Eukaryota</taxon>
        <taxon>Viridiplantae</taxon>
        <taxon>Streptophyta</taxon>
        <taxon>Embryophyta</taxon>
        <taxon>Tracheophyta</taxon>
        <taxon>Spermatophyta</taxon>
        <taxon>Magnoliopsida</taxon>
        <taxon>eudicotyledons</taxon>
        <taxon>Gunneridae</taxon>
        <taxon>Pentapetalae</taxon>
        <taxon>rosids</taxon>
        <taxon>malvids</taxon>
        <taxon>Malvales</taxon>
        <taxon>Malvaceae</taxon>
        <taxon>Malvoideae</taxon>
        <taxon>Gossypium</taxon>
    </lineage>
</organism>
<evidence type="ECO:0000259" key="6">
    <source>
        <dbReference type="PROSITE" id="PS50969"/>
    </source>
</evidence>
<evidence type="ECO:0000256" key="2">
    <source>
        <dbReference type="ARBA" id="ARBA00022912"/>
    </source>
</evidence>
<evidence type="ECO:0000256" key="3">
    <source>
        <dbReference type="ARBA" id="ARBA00037324"/>
    </source>
</evidence>
<feature type="compositionally biased region" description="Polar residues" evidence="5">
    <location>
        <begin position="691"/>
        <end position="706"/>
    </location>
</feature>
<feature type="region of interest" description="Disordered" evidence="5">
    <location>
        <begin position="1017"/>
        <end position="1037"/>
    </location>
</feature>
<accession>A0A5B6WBQ2</accession>
<gene>
    <name evidence="7" type="primary">ctdspl2</name>
    <name evidence="7" type="ORF">EPI10_019587</name>
</gene>
<protein>
    <submittedName>
        <fullName evidence="7">GBF-interacting protein 1-like</fullName>
    </submittedName>
</protein>